<keyword evidence="6 7" id="KW-0012">Acyltransferase</keyword>
<dbReference type="EC" id="2.3.1.225" evidence="7"/>
<evidence type="ECO:0000313" key="10">
    <source>
        <dbReference type="Proteomes" id="UP000594262"/>
    </source>
</evidence>
<dbReference type="Pfam" id="PF01529">
    <property type="entry name" value="DHHC"/>
    <property type="match status" value="1"/>
</dbReference>
<dbReference type="AlphaFoldDB" id="A0A7M5VBD7"/>
<comment type="subcellular location">
    <subcellularLocation>
        <location evidence="1">Membrane</location>
        <topology evidence="1">Multi-pass membrane protein</topology>
    </subcellularLocation>
</comment>
<keyword evidence="10" id="KW-1185">Reference proteome</keyword>
<dbReference type="PROSITE" id="PS50216">
    <property type="entry name" value="DHHC"/>
    <property type="match status" value="1"/>
</dbReference>
<keyword evidence="4 7" id="KW-1133">Transmembrane helix</keyword>
<evidence type="ECO:0000256" key="4">
    <source>
        <dbReference type="ARBA" id="ARBA00022989"/>
    </source>
</evidence>
<comment type="domain">
    <text evidence="7">The DHHC domain is required for palmitoyltransferase activity.</text>
</comment>
<evidence type="ECO:0000256" key="3">
    <source>
        <dbReference type="ARBA" id="ARBA00022692"/>
    </source>
</evidence>
<dbReference type="PANTHER" id="PTHR12246">
    <property type="entry name" value="PALMITOYLTRANSFERASE ZDHHC16"/>
    <property type="match status" value="1"/>
</dbReference>
<keyword evidence="3 7" id="KW-0812">Transmembrane</keyword>
<protein>
    <recommendedName>
        <fullName evidence="7">Palmitoyltransferase</fullName>
        <ecNumber evidence="7">2.3.1.225</ecNumber>
    </recommendedName>
</protein>
<feature type="transmembrane region" description="Helical" evidence="7">
    <location>
        <begin position="12"/>
        <end position="33"/>
    </location>
</feature>
<accession>A0A7M5VBD7</accession>
<evidence type="ECO:0000256" key="5">
    <source>
        <dbReference type="ARBA" id="ARBA00023136"/>
    </source>
</evidence>
<evidence type="ECO:0000259" key="8">
    <source>
        <dbReference type="Pfam" id="PF01529"/>
    </source>
</evidence>
<dbReference type="InterPro" id="IPR039859">
    <property type="entry name" value="PFA4/ZDH16/20/ERF2-like"/>
</dbReference>
<organism evidence="9 10">
    <name type="scientific">Clytia hemisphaerica</name>
    <dbReference type="NCBI Taxonomy" id="252671"/>
    <lineage>
        <taxon>Eukaryota</taxon>
        <taxon>Metazoa</taxon>
        <taxon>Cnidaria</taxon>
        <taxon>Hydrozoa</taxon>
        <taxon>Hydroidolina</taxon>
        <taxon>Leptothecata</taxon>
        <taxon>Obeliida</taxon>
        <taxon>Clytiidae</taxon>
        <taxon>Clytia</taxon>
    </lineage>
</organism>
<keyword evidence="5 7" id="KW-0472">Membrane</keyword>
<sequence>MGIPKDPCGFVCFMVTYSAILYADYCIIIEVLLPTLIDSLWGTFHVVAFNIFIFLMVLSHIKASFTDPGKVPLPKIAVDFSEARRGSRKKKKGKTNDEWTVCKYCEMFRPPRAHHCRVCKRCIRKMDHHCPWINNCVGERNQKYFILFLFYTVLSTVYAVSLGVGTWSYKTNGFTRTQIESRRLHIIVMFVVCVFFLLYVIWILYEQIYSVFHDTTMVEQVQNTEDMSRSPKSKVALLTEVFGAGSYIKWLLPWNTSNTIHSHEGYEIVQTV</sequence>
<evidence type="ECO:0000313" key="9">
    <source>
        <dbReference type="EnsemblMetazoa" id="CLYHEMP007029.1"/>
    </source>
</evidence>
<dbReference type="GO" id="GO:0019706">
    <property type="term" value="F:protein-cysteine S-palmitoyltransferase activity"/>
    <property type="evidence" value="ECO:0007669"/>
    <property type="project" value="UniProtKB-EC"/>
</dbReference>
<comment type="similarity">
    <text evidence="7">Belongs to the DHHC palmitoyltransferase family.</text>
</comment>
<dbReference type="GO" id="GO:0016020">
    <property type="term" value="C:membrane"/>
    <property type="evidence" value="ECO:0007669"/>
    <property type="project" value="UniProtKB-SubCell"/>
</dbReference>
<dbReference type="Proteomes" id="UP000594262">
    <property type="component" value="Unplaced"/>
</dbReference>
<name>A0A7M5VBD7_9CNID</name>
<dbReference type="GeneID" id="136811454"/>
<evidence type="ECO:0000256" key="7">
    <source>
        <dbReference type="RuleBase" id="RU079119"/>
    </source>
</evidence>
<feature type="transmembrane region" description="Helical" evidence="7">
    <location>
        <begin position="39"/>
        <end position="58"/>
    </location>
</feature>
<dbReference type="OrthoDB" id="331948at2759"/>
<proteinExistence type="inferred from homology"/>
<feature type="transmembrane region" description="Helical" evidence="7">
    <location>
        <begin position="184"/>
        <end position="205"/>
    </location>
</feature>
<dbReference type="EnsemblMetazoa" id="CLYHEMT007029.1">
    <property type="protein sequence ID" value="CLYHEMP007029.1"/>
    <property type="gene ID" value="CLYHEMG007029"/>
</dbReference>
<keyword evidence="2 7" id="KW-0808">Transferase</keyword>
<dbReference type="InterPro" id="IPR001594">
    <property type="entry name" value="Palmitoyltrfase_DHHC"/>
</dbReference>
<feature type="domain" description="Palmitoyltransferase DHHC" evidence="8">
    <location>
        <begin position="96"/>
        <end position="223"/>
    </location>
</feature>
<evidence type="ECO:0000256" key="1">
    <source>
        <dbReference type="ARBA" id="ARBA00004141"/>
    </source>
</evidence>
<dbReference type="RefSeq" id="XP_066924164.1">
    <property type="nucleotide sequence ID" value="XM_067068063.1"/>
</dbReference>
<evidence type="ECO:0000256" key="2">
    <source>
        <dbReference type="ARBA" id="ARBA00022679"/>
    </source>
</evidence>
<feature type="transmembrane region" description="Helical" evidence="7">
    <location>
        <begin position="144"/>
        <end position="164"/>
    </location>
</feature>
<evidence type="ECO:0000256" key="6">
    <source>
        <dbReference type="ARBA" id="ARBA00023315"/>
    </source>
</evidence>
<comment type="catalytic activity">
    <reaction evidence="7">
        <text>L-cysteinyl-[protein] + hexadecanoyl-CoA = S-hexadecanoyl-L-cysteinyl-[protein] + CoA</text>
        <dbReference type="Rhea" id="RHEA:36683"/>
        <dbReference type="Rhea" id="RHEA-COMP:10131"/>
        <dbReference type="Rhea" id="RHEA-COMP:11032"/>
        <dbReference type="ChEBI" id="CHEBI:29950"/>
        <dbReference type="ChEBI" id="CHEBI:57287"/>
        <dbReference type="ChEBI" id="CHEBI:57379"/>
        <dbReference type="ChEBI" id="CHEBI:74151"/>
        <dbReference type="EC" id="2.3.1.225"/>
    </reaction>
</comment>
<reference evidence="9" key="1">
    <citation type="submission" date="2021-01" db="UniProtKB">
        <authorList>
            <consortium name="EnsemblMetazoa"/>
        </authorList>
    </citation>
    <scope>IDENTIFICATION</scope>
</reference>